<dbReference type="GO" id="GO:0003677">
    <property type="term" value="F:DNA binding"/>
    <property type="evidence" value="ECO:0007669"/>
    <property type="project" value="InterPro"/>
</dbReference>
<evidence type="ECO:0000259" key="1">
    <source>
        <dbReference type="PROSITE" id="PS50943"/>
    </source>
</evidence>
<dbReference type="SUPFAM" id="SSF47413">
    <property type="entry name" value="lambda repressor-like DNA-binding domains"/>
    <property type="match status" value="1"/>
</dbReference>
<comment type="caution">
    <text evidence="2">The sequence shown here is derived from an EMBL/GenBank/DDBJ whole genome shotgun (WGS) entry which is preliminary data.</text>
</comment>
<name>A0A0M9BPV0_9BACL</name>
<dbReference type="EMBL" id="LITU01000053">
    <property type="protein sequence ID" value="KOY16359.1"/>
    <property type="molecule type" value="Genomic_DNA"/>
</dbReference>
<dbReference type="PATRIC" id="fig|1705561.3.peg.2027"/>
<dbReference type="Gene3D" id="3.30.450.180">
    <property type="match status" value="1"/>
</dbReference>
<dbReference type="SMART" id="SM00530">
    <property type="entry name" value="HTH_XRE"/>
    <property type="match status" value="1"/>
</dbReference>
<dbReference type="InterPro" id="IPR001387">
    <property type="entry name" value="Cro/C1-type_HTH"/>
</dbReference>
<dbReference type="InterPro" id="IPR041413">
    <property type="entry name" value="MLTR_LBD"/>
</dbReference>
<evidence type="ECO:0000313" key="3">
    <source>
        <dbReference type="Proteomes" id="UP000037688"/>
    </source>
</evidence>
<sequence length="268" mass="31075">MTTGISRNKTLGEFLKSRRSRIQPEQVGISGSYGQRRTPGLRREEVAVLAGVSATYYTWLEQGREVNASREVMESIAGALQLSEEEKDHLFRLWDPNAEHEFPASYSHLEAGWQSIISQLAYPSFITNERSEVLAWNEAANEKLFAFSSMNVNDRVMMRMLFLDATLRERMHNWDEFARHSVAVFRTYYDKYPGEPGFYKIIQQLNEDSTDFQNIWNLHQIKQKKVNRIYLQTTDQTDGIAYAYDIFSMSNLNEQSGIHCCVYIPVVE</sequence>
<dbReference type="Proteomes" id="UP000037688">
    <property type="component" value="Unassembled WGS sequence"/>
</dbReference>
<dbReference type="AlphaFoldDB" id="A0A0M9BPV0"/>
<dbReference type="RefSeq" id="WP_053780801.1">
    <property type="nucleotide sequence ID" value="NZ_LITU01000053.1"/>
</dbReference>
<reference evidence="2 3" key="1">
    <citation type="submission" date="2015-08" db="EMBL/GenBank/DDBJ databases">
        <title>Draft genome sequence of cellulolytic and xylanolytic Paenibacillus sp. A59, isolated from a decaying forest soil from Patagonia, Argentina.</title>
        <authorList>
            <person name="Ghio S."/>
            <person name="Caceres A.M."/>
            <person name="Talia P."/>
            <person name="Grasso D."/>
            <person name="Campos E."/>
        </authorList>
    </citation>
    <scope>NUCLEOTIDE SEQUENCE [LARGE SCALE GENOMIC DNA]</scope>
    <source>
        <strain evidence="2 3">A59</strain>
    </source>
</reference>
<feature type="domain" description="HTH cro/C1-type" evidence="1">
    <location>
        <begin position="40"/>
        <end position="87"/>
    </location>
</feature>
<gene>
    <name evidence="2" type="ORF">AMS66_10825</name>
</gene>
<proteinExistence type="predicted"/>
<dbReference type="OrthoDB" id="5346389at2"/>
<organism evidence="2 3">
    <name type="scientific">Paenibacillus xylanivorans</name>
    <dbReference type="NCBI Taxonomy" id="1705561"/>
    <lineage>
        <taxon>Bacteria</taxon>
        <taxon>Bacillati</taxon>
        <taxon>Bacillota</taxon>
        <taxon>Bacilli</taxon>
        <taxon>Bacillales</taxon>
        <taxon>Paenibacillaceae</taxon>
        <taxon>Paenibacillus</taxon>
    </lineage>
</organism>
<dbReference type="PROSITE" id="PS50943">
    <property type="entry name" value="HTH_CROC1"/>
    <property type="match status" value="1"/>
</dbReference>
<accession>A0A0M9BPV0</accession>
<dbReference type="CDD" id="cd00093">
    <property type="entry name" value="HTH_XRE"/>
    <property type="match status" value="1"/>
</dbReference>
<protein>
    <recommendedName>
        <fullName evidence="1">HTH cro/C1-type domain-containing protein</fullName>
    </recommendedName>
</protein>
<dbReference type="Pfam" id="PF13560">
    <property type="entry name" value="HTH_31"/>
    <property type="match status" value="1"/>
</dbReference>
<dbReference type="InterPro" id="IPR010982">
    <property type="entry name" value="Lambda_DNA-bd_dom_sf"/>
</dbReference>
<keyword evidence="3" id="KW-1185">Reference proteome</keyword>
<dbReference type="PANTHER" id="PTHR35010">
    <property type="entry name" value="BLL4672 PROTEIN-RELATED"/>
    <property type="match status" value="1"/>
</dbReference>
<dbReference type="Pfam" id="PF17765">
    <property type="entry name" value="MLTR_LBD"/>
    <property type="match status" value="1"/>
</dbReference>
<evidence type="ECO:0000313" key="2">
    <source>
        <dbReference type="EMBL" id="KOY16359.1"/>
    </source>
</evidence>
<dbReference type="Gene3D" id="1.10.260.40">
    <property type="entry name" value="lambda repressor-like DNA-binding domains"/>
    <property type="match status" value="1"/>
</dbReference>